<reference evidence="1" key="1">
    <citation type="submission" date="2016-10" db="EMBL/GenBank/DDBJ databases">
        <title>Proteomic and phylogenetic analysis of the outer membrane protein repertoire of gastric Helicobacter species.</title>
        <authorList>
            <person name="Joosten M."/>
        </authorList>
    </citation>
    <scope>NUCLEOTIDE SEQUENCE</scope>
    <source>
        <strain evidence="1">Acino2</strain>
    </source>
</reference>
<organism evidence="1">
    <name type="scientific">Helicobacter acinonychis</name>
    <name type="common">Helicobacter acinonyx</name>
    <dbReference type="NCBI Taxonomy" id="212"/>
    <lineage>
        <taxon>Bacteria</taxon>
        <taxon>Pseudomonadati</taxon>
        <taxon>Campylobacterota</taxon>
        <taxon>Epsilonproteobacteria</taxon>
        <taxon>Campylobacterales</taxon>
        <taxon>Helicobacteraceae</taxon>
        <taxon>Helicobacter</taxon>
    </lineage>
</organism>
<evidence type="ECO:0000313" key="1">
    <source>
        <dbReference type="EMBL" id="SFZ70747.1"/>
    </source>
</evidence>
<dbReference type="EMBL" id="LT632858">
    <property type="protein sequence ID" value="SFZ70747.1"/>
    <property type="molecule type" value="Genomic_DNA"/>
</dbReference>
<proteinExistence type="predicted"/>
<protein>
    <submittedName>
        <fullName evidence="1">OMP1005</fullName>
    </submittedName>
</protein>
<gene>
    <name evidence="1" type="primary">omp1005</name>
</gene>
<dbReference type="AlphaFoldDB" id="A0A1M4NGN1"/>
<sequence length="156" mass="17209">MIANANKVVNQTKALNSTQESQIQNLGQFNPFNTNETAFADKMPQKRLISQSALLNLATQVANNFKSINSLQQHYMQTCLGGVGGVGHNARYSSCAKLASTLGTLENTVAYYGDQINWAETIANTLLNFSNSVDPLQNTYNFNQNAYNQMQVLHNN</sequence>
<name>A0A1M4NGN1_HELAC</name>
<accession>A0A1M4NGN1</accession>